<evidence type="ECO:0000313" key="1">
    <source>
        <dbReference type="EMBL" id="MBX42662.1"/>
    </source>
</evidence>
<name>A0A2P2NJJ6_RHIMU</name>
<organism evidence="1">
    <name type="scientific">Rhizophora mucronata</name>
    <name type="common">Asiatic mangrove</name>
    <dbReference type="NCBI Taxonomy" id="61149"/>
    <lineage>
        <taxon>Eukaryota</taxon>
        <taxon>Viridiplantae</taxon>
        <taxon>Streptophyta</taxon>
        <taxon>Embryophyta</taxon>
        <taxon>Tracheophyta</taxon>
        <taxon>Spermatophyta</taxon>
        <taxon>Magnoliopsida</taxon>
        <taxon>eudicotyledons</taxon>
        <taxon>Gunneridae</taxon>
        <taxon>Pentapetalae</taxon>
        <taxon>rosids</taxon>
        <taxon>fabids</taxon>
        <taxon>Malpighiales</taxon>
        <taxon>Rhizophoraceae</taxon>
        <taxon>Rhizophora</taxon>
    </lineage>
</organism>
<protein>
    <submittedName>
        <fullName evidence="1">Uncharacterized protein</fullName>
    </submittedName>
</protein>
<sequence length="31" mass="3632">MKSLIQISRAQLGKLRKDKNKKEGGLLCRYR</sequence>
<reference evidence="1" key="1">
    <citation type="submission" date="2018-02" db="EMBL/GenBank/DDBJ databases">
        <title>Rhizophora mucronata_Transcriptome.</title>
        <authorList>
            <person name="Meera S.P."/>
            <person name="Sreeshan A."/>
            <person name="Augustine A."/>
        </authorList>
    </citation>
    <scope>NUCLEOTIDE SEQUENCE</scope>
    <source>
        <tissue evidence="1">Leaf</tissue>
    </source>
</reference>
<dbReference type="EMBL" id="GGEC01062178">
    <property type="protein sequence ID" value="MBX42662.1"/>
    <property type="molecule type" value="Transcribed_RNA"/>
</dbReference>
<accession>A0A2P2NJJ6</accession>
<dbReference type="AlphaFoldDB" id="A0A2P2NJJ6"/>
<proteinExistence type="predicted"/>